<dbReference type="AlphaFoldDB" id="A0A382GT03"/>
<protein>
    <submittedName>
        <fullName evidence="1">Uncharacterized protein</fullName>
    </submittedName>
</protein>
<reference evidence="1" key="1">
    <citation type="submission" date="2018-05" db="EMBL/GenBank/DDBJ databases">
        <authorList>
            <person name="Lanie J.A."/>
            <person name="Ng W.-L."/>
            <person name="Kazmierczak K.M."/>
            <person name="Andrzejewski T.M."/>
            <person name="Davidsen T.M."/>
            <person name="Wayne K.J."/>
            <person name="Tettelin H."/>
            <person name="Glass J.I."/>
            <person name="Rusch D."/>
            <person name="Podicherti R."/>
            <person name="Tsui H.-C.T."/>
            <person name="Winkler M.E."/>
        </authorList>
    </citation>
    <scope>NUCLEOTIDE SEQUENCE</scope>
</reference>
<organism evidence="1">
    <name type="scientific">marine metagenome</name>
    <dbReference type="NCBI Taxonomy" id="408172"/>
    <lineage>
        <taxon>unclassified sequences</taxon>
        <taxon>metagenomes</taxon>
        <taxon>ecological metagenomes</taxon>
    </lineage>
</organism>
<accession>A0A382GT03</accession>
<dbReference type="EMBL" id="UINC01057154">
    <property type="protein sequence ID" value="SVB78012.1"/>
    <property type="molecule type" value="Genomic_DNA"/>
</dbReference>
<sequence>MRQLLSDIALIPDKHRRGKAFERAVMSYSDGLSD</sequence>
<evidence type="ECO:0000313" key="1">
    <source>
        <dbReference type="EMBL" id="SVB78012.1"/>
    </source>
</evidence>
<name>A0A382GT03_9ZZZZ</name>
<proteinExistence type="predicted"/>
<gene>
    <name evidence="1" type="ORF">METZ01_LOCUS230866</name>
</gene>